<reference evidence="1 2" key="1">
    <citation type="submission" date="2017-03" db="EMBL/GenBank/DDBJ databases">
        <title>Genome Survey of Euroglyphus maynei.</title>
        <authorList>
            <person name="Arlian L.G."/>
            <person name="Morgan M.S."/>
            <person name="Rider S.D."/>
        </authorList>
    </citation>
    <scope>NUCLEOTIDE SEQUENCE [LARGE SCALE GENOMIC DNA]</scope>
    <source>
        <strain evidence="1">Arlian Lab</strain>
        <tissue evidence="1">Whole body</tissue>
    </source>
</reference>
<dbReference type="GO" id="GO:0007264">
    <property type="term" value="P:small GTPase-mediated signal transduction"/>
    <property type="evidence" value="ECO:0007669"/>
    <property type="project" value="InterPro"/>
</dbReference>
<dbReference type="AlphaFoldDB" id="A0A1Y3B5L7"/>
<evidence type="ECO:0000313" key="2">
    <source>
        <dbReference type="Proteomes" id="UP000194236"/>
    </source>
</evidence>
<gene>
    <name evidence="1" type="ORF">BLA29_014626</name>
</gene>
<dbReference type="EMBL" id="MUJZ01038966">
    <property type="protein sequence ID" value="OTF76130.1"/>
    <property type="molecule type" value="Genomic_DNA"/>
</dbReference>
<proteinExistence type="predicted"/>
<dbReference type="Proteomes" id="UP000194236">
    <property type="component" value="Unassembled WGS sequence"/>
</dbReference>
<sequence>MEMAIRQPKNSNCIPNLATYLRDIIHIDSAFPQSDTQRANLRHEKLESIYTFIEKCQQSNYGKSSL</sequence>
<keyword evidence="2" id="KW-1185">Reference proteome</keyword>
<evidence type="ECO:0000313" key="1">
    <source>
        <dbReference type="EMBL" id="OTF76130.1"/>
    </source>
</evidence>
<name>A0A1Y3B5L7_EURMA</name>
<dbReference type="GO" id="GO:0005085">
    <property type="term" value="F:guanyl-nucleotide exchange factor activity"/>
    <property type="evidence" value="ECO:0007669"/>
    <property type="project" value="InterPro"/>
</dbReference>
<organism evidence="1 2">
    <name type="scientific">Euroglyphus maynei</name>
    <name type="common">Mayne's house dust mite</name>
    <dbReference type="NCBI Taxonomy" id="6958"/>
    <lineage>
        <taxon>Eukaryota</taxon>
        <taxon>Metazoa</taxon>
        <taxon>Ecdysozoa</taxon>
        <taxon>Arthropoda</taxon>
        <taxon>Chelicerata</taxon>
        <taxon>Arachnida</taxon>
        <taxon>Acari</taxon>
        <taxon>Acariformes</taxon>
        <taxon>Sarcoptiformes</taxon>
        <taxon>Astigmata</taxon>
        <taxon>Psoroptidia</taxon>
        <taxon>Analgoidea</taxon>
        <taxon>Pyroglyphidae</taxon>
        <taxon>Pyroglyphinae</taxon>
        <taxon>Euroglyphus</taxon>
    </lineage>
</organism>
<accession>A0A1Y3B5L7</accession>
<comment type="caution">
    <text evidence="1">The sequence shown here is derived from an EMBL/GenBank/DDBJ whole genome shotgun (WGS) entry which is preliminary data.</text>
</comment>
<dbReference type="Gene3D" id="1.10.840.10">
    <property type="entry name" value="Ras guanine-nucleotide exchange factors catalytic domain"/>
    <property type="match status" value="1"/>
</dbReference>
<feature type="non-terminal residue" evidence="1">
    <location>
        <position position="66"/>
    </location>
</feature>
<dbReference type="InterPro" id="IPR036964">
    <property type="entry name" value="RASGEF_cat_dom_sf"/>
</dbReference>
<protein>
    <submittedName>
        <fullName evidence="1">Uncharacterized protein</fullName>
    </submittedName>
</protein>